<feature type="region of interest" description="Disordered" evidence="1">
    <location>
        <begin position="38"/>
        <end position="361"/>
    </location>
</feature>
<sequence>MPGQQQPPARASSYGSLGPNEAQNAALLGATAAFGRAKPMARAPPTTCAGANGALATATSGSKTPSPKHASRKSPSPAAAPPSPSGSTASTPGSGRKVIRALDLAKKPNLAVPTQARTERSKSPSHQAAQLAVARSPEPHVTTAAARPRVRTMQRPSVAPKPRRLSERHSNTDEEEKPTDTSPMQPTTSLVDLFERRSNMHAAGKRPQSVLIKPSRDLALRSPKPVRVQDGGITSMFQMELERPNGTPKPAPDVAANHHDPGERHDDGFSSDDLAYVSASEDTAAPSPPSLPLTIWKRDSRAASVSTVDSSSLGSRVGQRSRLSPSPLRHSSTQPLQIQQHSGRSVTSPPLTFSGSSQSGQSIAAQYHQLYPRRVTPLNNGDALANAIVASSLASSRAPSPHKMEPPPLPASRRKHHKLSFSRTPSPTKQGMRHTMRKAGSSDSESEDEMHPYGKHKKKRLVRKHPNKHHEGDRKRWRDAVTERERKRYEGVWAANKGMHCSFTLEEQRRLHSATNAELIRAANVAMADQVSNIVARDMWSRSRLPDATLELVWDLVDNECVGRLSKEEFVVGMWLVDLRLKGRKLPVKVSETVWASVRSIQGIKIRK</sequence>
<dbReference type="PROSITE" id="PS50031">
    <property type="entry name" value="EH"/>
    <property type="match status" value="1"/>
</dbReference>
<feature type="domain" description="EH" evidence="2">
    <location>
        <begin position="512"/>
        <end position="601"/>
    </location>
</feature>
<keyword evidence="4" id="KW-1185">Reference proteome</keyword>
<evidence type="ECO:0000259" key="2">
    <source>
        <dbReference type="PROSITE" id="PS50031"/>
    </source>
</evidence>
<feature type="region of interest" description="Disordered" evidence="1">
    <location>
        <begin position="393"/>
        <end position="479"/>
    </location>
</feature>
<dbReference type="SUPFAM" id="SSF47473">
    <property type="entry name" value="EF-hand"/>
    <property type="match status" value="1"/>
</dbReference>
<dbReference type="Pfam" id="PF12763">
    <property type="entry name" value="EH"/>
    <property type="match status" value="1"/>
</dbReference>
<feature type="compositionally biased region" description="Low complexity" evidence="1">
    <location>
        <begin position="85"/>
        <end position="96"/>
    </location>
</feature>
<evidence type="ECO:0000313" key="4">
    <source>
        <dbReference type="Proteomes" id="UP001324427"/>
    </source>
</evidence>
<dbReference type="EMBL" id="JAVFHQ010000015">
    <property type="protein sequence ID" value="KAK4546339.1"/>
    <property type="molecule type" value="Genomic_DNA"/>
</dbReference>
<dbReference type="SMART" id="SM00027">
    <property type="entry name" value="EH"/>
    <property type="match status" value="1"/>
</dbReference>
<feature type="compositionally biased region" description="Basic and acidic residues" evidence="1">
    <location>
        <begin position="469"/>
        <end position="479"/>
    </location>
</feature>
<gene>
    <name evidence="3" type="ORF">LTR36_002016</name>
</gene>
<protein>
    <recommendedName>
        <fullName evidence="2">EH domain-containing protein</fullName>
    </recommendedName>
</protein>
<accession>A0AAV9JMV3</accession>
<dbReference type="InterPro" id="IPR000261">
    <property type="entry name" value="EH_dom"/>
</dbReference>
<organism evidence="3 4">
    <name type="scientific">Oleoguttula mirabilis</name>
    <dbReference type="NCBI Taxonomy" id="1507867"/>
    <lineage>
        <taxon>Eukaryota</taxon>
        <taxon>Fungi</taxon>
        <taxon>Dikarya</taxon>
        <taxon>Ascomycota</taxon>
        <taxon>Pezizomycotina</taxon>
        <taxon>Dothideomycetes</taxon>
        <taxon>Dothideomycetidae</taxon>
        <taxon>Mycosphaerellales</taxon>
        <taxon>Teratosphaeriaceae</taxon>
        <taxon>Oleoguttula</taxon>
    </lineage>
</organism>
<dbReference type="AlphaFoldDB" id="A0AAV9JMV3"/>
<feature type="compositionally biased region" description="Low complexity" evidence="1">
    <location>
        <begin position="302"/>
        <end position="332"/>
    </location>
</feature>
<reference evidence="3 4" key="1">
    <citation type="submission" date="2021-11" db="EMBL/GenBank/DDBJ databases">
        <title>Black yeast isolated from Biological Soil Crust.</title>
        <authorList>
            <person name="Kurbessoian T."/>
        </authorList>
    </citation>
    <scope>NUCLEOTIDE SEQUENCE [LARGE SCALE GENOMIC DNA]</scope>
    <source>
        <strain evidence="3 4">CCFEE 5522</strain>
    </source>
</reference>
<feature type="compositionally biased region" description="Polar residues" evidence="1">
    <location>
        <begin position="333"/>
        <end position="353"/>
    </location>
</feature>
<proteinExistence type="predicted"/>
<feature type="compositionally biased region" description="Low complexity" evidence="1">
    <location>
        <begin position="65"/>
        <end position="77"/>
    </location>
</feature>
<dbReference type="Proteomes" id="UP001324427">
    <property type="component" value="Unassembled WGS sequence"/>
</dbReference>
<dbReference type="InterPro" id="IPR011992">
    <property type="entry name" value="EF-hand-dom_pair"/>
</dbReference>
<feature type="region of interest" description="Disordered" evidence="1">
    <location>
        <begin position="1"/>
        <end position="20"/>
    </location>
</feature>
<dbReference type="CDD" id="cd00052">
    <property type="entry name" value="EH"/>
    <property type="match status" value="1"/>
</dbReference>
<comment type="caution">
    <text evidence="3">The sequence shown here is derived from an EMBL/GenBank/DDBJ whole genome shotgun (WGS) entry which is preliminary data.</text>
</comment>
<feature type="compositionally biased region" description="Basic and acidic residues" evidence="1">
    <location>
        <begin position="256"/>
        <end position="268"/>
    </location>
</feature>
<evidence type="ECO:0000256" key="1">
    <source>
        <dbReference type="SAM" id="MobiDB-lite"/>
    </source>
</evidence>
<feature type="compositionally biased region" description="Polar residues" evidence="1">
    <location>
        <begin position="180"/>
        <end position="190"/>
    </location>
</feature>
<dbReference type="Gene3D" id="1.10.238.10">
    <property type="entry name" value="EF-hand"/>
    <property type="match status" value="1"/>
</dbReference>
<evidence type="ECO:0000313" key="3">
    <source>
        <dbReference type="EMBL" id="KAK4546339.1"/>
    </source>
</evidence>
<feature type="compositionally biased region" description="Basic residues" evidence="1">
    <location>
        <begin position="453"/>
        <end position="468"/>
    </location>
</feature>
<name>A0AAV9JMV3_9PEZI</name>